<dbReference type="OrthoDB" id="798409at2"/>
<dbReference type="InterPro" id="IPR001387">
    <property type="entry name" value="Cro/C1-type_HTH"/>
</dbReference>
<dbReference type="EMBL" id="ATDL01000010">
    <property type="protein sequence ID" value="ERJ60128.1"/>
    <property type="molecule type" value="Genomic_DNA"/>
</dbReference>
<gene>
    <name evidence="2" type="ORF">M472_15290</name>
</gene>
<reference evidence="2 3" key="1">
    <citation type="journal article" date="2013" name="Genome Announc.">
        <title>The Draft Genome Sequence of Sphingomonas paucimobilis Strain HER1398 (Proteobacteria), Host to the Giant PAU Phage, Indicates That It Is a Member of the Genus Sphingobacterium (Bacteroidetes).</title>
        <authorList>
            <person name="White R.A.III."/>
            <person name="Suttle C.A."/>
        </authorList>
    </citation>
    <scope>NUCLEOTIDE SEQUENCE [LARGE SCALE GENOMIC DNA]</scope>
    <source>
        <strain evidence="2 3">HER1398</strain>
    </source>
</reference>
<name>U2JBV4_9SPHI</name>
<dbReference type="SMART" id="SM00530">
    <property type="entry name" value="HTH_XRE"/>
    <property type="match status" value="1"/>
</dbReference>
<dbReference type="CDD" id="cd00093">
    <property type="entry name" value="HTH_XRE"/>
    <property type="match status" value="1"/>
</dbReference>
<feature type="domain" description="HTH cro/C1-type" evidence="1">
    <location>
        <begin position="16"/>
        <end position="71"/>
    </location>
</feature>
<dbReference type="Pfam" id="PF01381">
    <property type="entry name" value="HTH_3"/>
    <property type="match status" value="1"/>
</dbReference>
<dbReference type="SUPFAM" id="SSF47413">
    <property type="entry name" value="lambda repressor-like DNA-binding domains"/>
    <property type="match status" value="1"/>
</dbReference>
<comment type="caution">
    <text evidence="2">The sequence shown here is derived from an EMBL/GenBank/DDBJ whole genome shotgun (WGS) entry which is preliminary data.</text>
</comment>
<proteinExistence type="predicted"/>
<dbReference type="PATRIC" id="fig|1346330.5.peg.1447"/>
<dbReference type="PROSITE" id="PS50943">
    <property type="entry name" value="HTH_CROC1"/>
    <property type="match status" value="1"/>
</dbReference>
<protein>
    <recommendedName>
        <fullName evidence="1">HTH cro/C1-type domain-containing protein</fullName>
    </recommendedName>
</protein>
<organism evidence="2 3">
    <name type="scientific">Sphingobacterium paucimobilis HER1398</name>
    <dbReference type="NCBI Taxonomy" id="1346330"/>
    <lineage>
        <taxon>Bacteria</taxon>
        <taxon>Pseudomonadati</taxon>
        <taxon>Bacteroidota</taxon>
        <taxon>Sphingobacteriia</taxon>
        <taxon>Sphingobacteriales</taxon>
        <taxon>Sphingobacteriaceae</taxon>
        <taxon>Sphingobacterium</taxon>
    </lineage>
</organism>
<dbReference type="STRING" id="1346330.M472_15290"/>
<dbReference type="AlphaFoldDB" id="U2JBV4"/>
<evidence type="ECO:0000313" key="3">
    <source>
        <dbReference type="Proteomes" id="UP000016584"/>
    </source>
</evidence>
<keyword evidence="3" id="KW-1185">Reference proteome</keyword>
<evidence type="ECO:0000259" key="1">
    <source>
        <dbReference type="PROSITE" id="PS50943"/>
    </source>
</evidence>
<dbReference type="Gene3D" id="1.10.260.40">
    <property type="entry name" value="lambda repressor-like DNA-binding domains"/>
    <property type="match status" value="1"/>
</dbReference>
<dbReference type="InterPro" id="IPR010982">
    <property type="entry name" value="Lambda_DNA-bd_dom_sf"/>
</dbReference>
<dbReference type="GO" id="GO:0003677">
    <property type="term" value="F:DNA binding"/>
    <property type="evidence" value="ECO:0007669"/>
    <property type="project" value="InterPro"/>
</dbReference>
<dbReference type="Proteomes" id="UP000016584">
    <property type="component" value="Unassembled WGS sequence"/>
</dbReference>
<evidence type="ECO:0000313" key="2">
    <source>
        <dbReference type="EMBL" id="ERJ60128.1"/>
    </source>
</evidence>
<sequence>MGNDIFFSSETFGDFLRRLRLEHGYSQDTMATKMGLSQNSYCLMENGRTRITLEHIQDISNVLEVSSLRIIASYALYIADSRKSSL</sequence>
<dbReference type="RefSeq" id="WP_021069628.1">
    <property type="nucleotide sequence ID" value="NZ_ATDL01000010.1"/>
</dbReference>
<accession>U2JBV4</accession>